<dbReference type="InterPro" id="IPR027275">
    <property type="entry name" value="PRC-brl_dom"/>
</dbReference>
<dbReference type="Gene3D" id="2.30.30.240">
    <property type="entry name" value="PRC-barrel domain"/>
    <property type="match status" value="1"/>
</dbReference>
<dbReference type="PANTHER" id="PTHR36505">
    <property type="entry name" value="BLR1072 PROTEIN"/>
    <property type="match status" value="1"/>
</dbReference>
<dbReference type="RefSeq" id="WP_066046426.1">
    <property type="nucleotide sequence ID" value="NZ_CP018093.1"/>
</dbReference>
<accession>A0AAC9J6N2</accession>
<keyword evidence="4" id="KW-1185">Reference proteome</keyword>
<dbReference type="PANTHER" id="PTHR36505:SF1">
    <property type="entry name" value="BLR1072 PROTEIN"/>
    <property type="match status" value="1"/>
</dbReference>
<name>A0AAC9J6N2_9GAMM</name>
<dbReference type="InterPro" id="IPR011033">
    <property type="entry name" value="PRC_barrel-like_sf"/>
</dbReference>
<evidence type="ECO:0000313" key="3">
    <source>
        <dbReference type="EMBL" id="APD50763.1"/>
    </source>
</evidence>
<dbReference type="KEGG" id="fhi:FSC454_06400"/>
<organism evidence="3 4">
    <name type="scientific">Francisella hispaniensis FSC454</name>
    <dbReference type="NCBI Taxonomy" id="1088883"/>
    <lineage>
        <taxon>Bacteria</taxon>
        <taxon>Pseudomonadati</taxon>
        <taxon>Pseudomonadota</taxon>
        <taxon>Gammaproteobacteria</taxon>
        <taxon>Thiotrichales</taxon>
        <taxon>Francisellaceae</taxon>
        <taxon>Francisella</taxon>
    </lineage>
</organism>
<feature type="domain" description="PRC-barrel" evidence="2">
    <location>
        <begin position="48"/>
        <end position="121"/>
    </location>
</feature>
<reference evidence="3 4" key="1">
    <citation type="submission" date="2016-11" db="EMBL/GenBank/DDBJ databases">
        <authorList>
            <person name="Hagglund E."/>
            <person name="Bystrom M."/>
            <person name="Naslund J."/>
            <person name="Stenberg P."/>
            <person name="Sjodin A."/>
        </authorList>
    </citation>
    <scope>NUCLEOTIDE SEQUENCE [LARGE SCALE GENOMIC DNA]</scope>
    <source>
        <strain evidence="3 4">CCUG 58020</strain>
    </source>
</reference>
<proteinExistence type="predicted"/>
<dbReference type="Proteomes" id="UP000182459">
    <property type="component" value="Chromosome"/>
</dbReference>
<dbReference type="AlphaFoldDB" id="A0AAC9J6N2"/>
<protein>
    <submittedName>
        <fullName evidence="3">Photosystem reaction center subunit H</fullName>
    </submittedName>
</protein>
<sequence length="141" mass="15560">MKKTKLILVSILLAGGLVSGYSEENSNTSIFKTANHNEQKVSNLALPASYLIGEKVVNYKGENLGKVKEIMINPTTGKVAYVVVSYGGFLGMGDKLFAFPIKAFKIDTANSQFKIKKSKEELEEAPGFDKNNWPETSSDYW</sequence>
<dbReference type="Pfam" id="PF05239">
    <property type="entry name" value="PRC"/>
    <property type="match status" value="1"/>
</dbReference>
<feature type="region of interest" description="Disordered" evidence="1">
    <location>
        <begin position="122"/>
        <end position="141"/>
    </location>
</feature>
<gene>
    <name evidence="3" type="ORF">FSC454_06400</name>
</gene>
<evidence type="ECO:0000313" key="4">
    <source>
        <dbReference type="Proteomes" id="UP000182459"/>
    </source>
</evidence>
<evidence type="ECO:0000259" key="2">
    <source>
        <dbReference type="Pfam" id="PF05239"/>
    </source>
</evidence>
<dbReference type="SUPFAM" id="SSF50346">
    <property type="entry name" value="PRC-barrel domain"/>
    <property type="match status" value="1"/>
</dbReference>
<evidence type="ECO:0000256" key="1">
    <source>
        <dbReference type="SAM" id="MobiDB-lite"/>
    </source>
</evidence>
<dbReference type="EMBL" id="CP018093">
    <property type="protein sequence ID" value="APD50763.1"/>
    <property type="molecule type" value="Genomic_DNA"/>
</dbReference>